<evidence type="ECO:0000256" key="1">
    <source>
        <dbReference type="ARBA" id="ARBA00004123"/>
    </source>
</evidence>
<evidence type="ECO:0000256" key="5">
    <source>
        <dbReference type="ARBA" id="ARBA00023242"/>
    </source>
</evidence>
<dbReference type="InterPro" id="IPR036879">
    <property type="entry name" value="TF_MADSbox_sf"/>
</dbReference>
<keyword evidence="5" id="KW-0539">Nucleus</keyword>
<evidence type="ECO:0000313" key="8">
    <source>
        <dbReference type="Proteomes" id="UP000287651"/>
    </source>
</evidence>
<evidence type="ECO:0000256" key="4">
    <source>
        <dbReference type="ARBA" id="ARBA00023163"/>
    </source>
</evidence>
<keyword evidence="2" id="KW-0805">Transcription regulation</keyword>
<keyword evidence="3" id="KW-0238">DNA-binding</keyword>
<dbReference type="Pfam" id="PF00319">
    <property type="entry name" value="SRF-TF"/>
    <property type="match status" value="1"/>
</dbReference>
<keyword evidence="4" id="KW-0804">Transcription</keyword>
<dbReference type="GO" id="GO:0045893">
    <property type="term" value="P:positive regulation of DNA-templated transcription"/>
    <property type="evidence" value="ECO:0007669"/>
    <property type="project" value="UniProtKB-ARBA"/>
</dbReference>
<protein>
    <recommendedName>
        <fullName evidence="6">MADS-box domain-containing protein</fullName>
    </recommendedName>
</protein>
<dbReference type="AlphaFoldDB" id="A0A427A5H5"/>
<dbReference type="EMBL" id="AMZH03003694">
    <property type="protein sequence ID" value="RRT71492.1"/>
    <property type="molecule type" value="Genomic_DNA"/>
</dbReference>
<evidence type="ECO:0000256" key="3">
    <source>
        <dbReference type="ARBA" id="ARBA00023125"/>
    </source>
</evidence>
<dbReference type="GO" id="GO:0005634">
    <property type="term" value="C:nucleus"/>
    <property type="evidence" value="ECO:0007669"/>
    <property type="project" value="UniProtKB-SubCell"/>
</dbReference>
<evidence type="ECO:0000256" key="2">
    <source>
        <dbReference type="ARBA" id="ARBA00023015"/>
    </source>
</evidence>
<gene>
    <name evidence="7" type="ORF">B296_00010480</name>
</gene>
<name>A0A427A5H5_ENSVE</name>
<organism evidence="7 8">
    <name type="scientific">Ensete ventricosum</name>
    <name type="common">Abyssinian banana</name>
    <name type="synonym">Musa ensete</name>
    <dbReference type="NCBI Taxonomy" id="4639"/>
    <lineage>
        <taxon>Eukaryota</taxon>
        <taxon>Viridiplantae</taxon>
        <taxon>Streptophyta</taxon>
        <taxon>Embryophyta</taxon>
        <taxon>Tracheophyta</taxon>
        <taxon>Spermatophyta</taxon>
        <taxon>Magnoliopsida</taxon>
        <taxon>Liliopsida</taxon>
        <taxon>Zingiberales</taxon>
        <taxon>Musaceae</taxon>
        <taxon>Ensete</taxon>
    </lineage>
</organism>
<dbReference type="SMART" id="SM00432">
    <property type="entry name" value="MADS"/>
    <property type="match status" value="1"/>
</dbReference>
<feature type="domain" description="MADS-box" evidence="6">
    <location>
        <begin position="1"/>
        <end position="51"/>
    </location>
</feature>
<dbReference type="Proteomes" id="UP000287651">
    <property type="component" value="Unassembled WGS sequence"/>
</dbReference>
<reference evidence="7 8" key="1">
    <citation type="journal article" date="2014" name="Agronomy (Basel)">
        <title>A Draft Genome Sequence for Ensete ventricosum, the Drought-Tolerant Tree Against Hunger.</title>
        <authorList>
            <person name="Harrison J."/>
            <person name="Moore K.A."/>
            <person name="Paszkiewicz K."/>
            <person name="Jones T."/>
            <person name="Grant M."/>
            <person name="Ambacheew D."/>
            <person name="Muzemil S."/>
            <person name="Studholme D.J."/>
        </authorList>
    </citation>
    <scope>NUCLEOTIDE SEQUENCE [LARGE SCALE GENOMIC DNA]</scope>
</reference>
<proteinExistence type="predicted"/>
<evidence type="ECO:0000313" key="7">
    <source>
        <dbReference type="EMBL" id="RRT71492.1"/>
    </source>
</evidence>
<dbReference type="PANTHER" id="PTHR11945">
    <property type="entry name" value="MADS BOX PROTEIN"/>
    <property type="match status" value="1"/>
</dbReference>
<comment type="subcellular location">
    <subcellularLocation>
        <location evidence="1">Nucleus</location>
    </subcellularLocation>
</comment>
<dbReference type="SUPFAM" id="SSF55455">
    <property type="entry name" value="SRF-like"/>
    <property type="match status" value="1"/>
</dbReference>
<evidence type="ECO:0000259" key="6">
    <source>
        <dbReference type="PROSITE" id="PS50066"/>
    </source>
</evidence>
<dbReference type="PANTHER" id="PTHR11945:SF534">
    <property type="entry name" value="MYOCYTE-SPECIFIC ENHANCER FACTOR 2"/>
    <property type="match status" value="1"/>
</dbReference>
<accession>A0A427A5H5</accession>
<comment type="caution">
    <text evidence="7">The sequence shown here is derived from an EMBL/GenBank/DDBJ whole genome shotgun (WGS) entry which is preliminary data.</text>
</comment>
<dbReference type="Gene3D" id="3.40.1810.10">
    <property type="entry name" value="Transcription factor, MADS-box"/>
    <property type="match status" value="1"/>
</dbReference>
<dbReference type="GO" id="GO:0046983">
    <property type="term" value="F:protein dimerization activity"/>
    <property type="evidence" value="ECO:0007669"/>
    <property type="project" value="InterPro"/>
</dbReference>
<sequence length="181" mass="20244">MIDKKSRRQITFSKRRKGLYRKASYLCSQGYDMAIIAMSSVGNAFAFGNPDIDAVIRRYERDGHPIDSDKEEEEEQGGEVAAVVPPATTLGVLHGSGPTLDLVTTPKAGEEGASSSRMIGEETATKASMLEDQRFWWNKSFDHLRVEELRDLEKAMVELRNKAQERADHILRSTTLSLGRL</sequence>
<dbReference type="PROSITE" id="PS50066">
    <property type="entry name" value="MADS_BOX_2"/>
    <property type="match status" value="1"/>
</dbReference>
<dbReference type="GO" id="GO:0000981">
    <property type="term" value="F:DNA-binding transcription factor activity, RNA polymerase II-specific"/>
    <property type="evidence" value="ECO:0007669"/>
    <property type="project" value="TreeGrafter"/>
</dbReference>
<dbReference type="InterPro" id="IPR002100">
    <property type="entry name" value="TF_MADSbox"/>
</dbReference>
<dbReference type="GO" id="GO:0000978">
    <property type="term" value="F:RNA polymerase II cis-regulatory region sequence-specific DNA binding"/>
    <property type="evidence" value="ECO:0007669"/>
    <property type="project" value="TreeGrafter"/>
</dbReference>